<dbReference type="InterPro" id="IPR050175">
    <property type="entry name" value="Complex_I_Subunit_2"/>
</dbReference>
<evidence type="ECO:0000259" key="19">
    <source>
        <dbReference type="Pfam" id="PF00361"/>
    </source>
</evidence>
<keyword evidence="13 18" id="KW-0520">NAD</keyword>
<evidence type="ECO:0000256" key="16">
    <source>
        <dbReference type="ARBA" id="ARBA00023136"/>
    </source>
</evidence>
<evidence type="ECO:0000313" key="20">
    <source>
        <dbReference type="EMBL" id="QFQ01331.1"/>
    </source>
</evidence>
<dbReference type="PANTHER" id="PTHR46552">
    <property type="entry name" value="NADH-UBIQUINONE OXIDOREDUCTASE CHAIN 2"/>
    <property type="match status" value="1"/>
</dbReference>
<comment type="function">
    <text evidence="1">Core subunit of the mitochondrial membrane respiratory chain NADH dehydrogenase (Complex I) that is believed to belong to the minimal assembly required for catalysis. Complex I functions in the transfer of electrons from NADH to the respiratory chain. The immediate electron acceptor for the enzyme is believed to be ubiquinone.</text>
</comment>
<dbReference type="GO" id="GO:0005743">
    <property type="term" value="C:mitochondrial inner membrane"/>
    <property type="evidence" value="ECO:0007669"/>
    <property type="project" value="UniProtKB-SubCell"/>
</dbReference>
<organism evidence="20">
    <name type="scientific">Acanthephyra smithi</name>
    <dbReference type="NCBI Taxonomy" id="2592880"/>
    <lineage>
        <taxon>Eukaryota</taxon>
        <taxon>Metazoa</taxon>
        <taxon>Ecdysozoa</taxon>
        <taxon>Arthropoda</taxon>
        <taxon>Crustacea</taxon>
        <taxon>Multicrustacea</taxon>
        <taxon>Malacostraca</taxon>
        <taxon>Eumalacostraca</taxon>
        <taxon>Eucarida</taxon>
        <taxon>Decapoda</taxon>
        <taxon>Pleocyemata</taxon>
        <taxon>Caridea</taxon>
        <taxon>Oplophoroidea</taxon>
        <taxon>Oplophoridae</taxon>
        <taxon>Acanthephyra</taxon>
    </lineage>
</organism>
<evidence type="ECO:0000256" key="10">
    <source>
        <dbReference type="ARBA" id="ARBA00022967"/>
    </source>
</evidence>
<dbReference type="GO" id="GO:0008137">
    <property type="term" value="F:NADH dehydrogenase (ubiquinone) activity"/>
    <property type="evidence" value="ECO:0007669"/>
    <property type="project" value="UniProtKB-EC"/>
</dbReference>
<evidence type="ECO:0000256" key="7">
    <source>
        <dbReference type="ARBA" id="ARBA00022660"/>
    </source>
</evidence>
<feature type="transmembrane region" description="Helical" evidence="18">
    <location>
        <begin position="12"/>
        <end position="40"/>
    </location>
</feature>
<accession>A0A5P8DQW3</accession>
<evidence type="ECO:0000256" key="18">
    <source>
        <dbReference type="RuleBase" id="RU003403"/>
    </source>
</evidence>
<geneLocation type="mitochondrion" evidence="20"/>
<feature type="transmembrane region" description="Helical" evidence="18">
    <location>
        <begin position="232"/>
        <end position="253"/>
    </location>
</feature>
<name>A0A5P8DQW3_9EUCA</name>
<sequence length="333" mass="37220">MLILHPSQILFMFSLLLGTLITFSASSWFTAWLGLELNLLSFIPIISSKHNQYSSEASLKYFLIQALGSSIILASAPCYLTLDWTPNTMICSALLLKMGAAPAHFWFPSVMEGINWYQCIILMTVQKIGPMLMLSYTYSTPSSLILMVSSILCSLVGSIGGLNQTLIRKIMAYSSINHMSWMIAALMLNENLWTVYFLVYAMVSSSVVLIMQSQQVFHFSQLSNHNFKSTPLKLTSFIALLSLGGLPPFLGFIPKWLMIQELAHSKAFIWLAFLLFSALITLFYYLRIALTAMTLSSPKLKTNLLSASKSMLTAIMFINLFPILSPLTLMLPL</sequence>
<dbReference type="EMBL" id="MH714455">
    <property type="protein sequence ID" value="QFQ01331.1"/>
    <property type="molecule type" value="Genomic_DNA"/>
</dbReference>
<keyword evidence="8 18" id="KW-0812">Transmembrane</keyword>
<keyword evidence="7 18" id="KW-0679">Respiratory chain</keyword>
<comment type="similarity">
    <text evidence="3 18">Belongs to the complex I subunit 2 family.</text>
</comment>
<dbReference type="AlphaFoldDB" id="A0A5P8DQW3"/>
<evidence type="ECO:0000256" key="14">
    <source>
        <dbReference type="ARBA" id="ARBA00023075"/>
    </source>
</evidence>
<keyword evidence="16 18" id="KW-0472">Membrane</keyword>
<keyword evidence="14 18" id="KW-0830">Ubiquinone</keyword>
<evidence type="ECO:0000256" key="17">
    <source>
        <dbReference type="ARBA" id="ARBA00049551"/>
    </source>
</evidence>
<evidence type="ECO:0000256" key="6">
    <source>
        <dbReference type="ARBA" id="ARBA00022448"/>
    </source>
</evidence>
<gene>
    <name evidence="20" type="primary">nad2</name>
</gene>
<feature type="domain" description="NADH:quinone oxidoreductase/Mrp antiporter transmembrane" evidence="19">
    <location>
        <begin position="88"/>
        <end position="281"/>
    </location>
</feature>
<dbReference type="Pfam" id="PF00361">
    <property type="entry name" value="Proton_antipo_M"/>
    <property type="match status" value="2"/>
</dbReference>
<dbReference type="PANTHER" id="PTHR46552:SF1">
    <property type="entry name" value="NADH-UBIQUINONE OXIDOREDUCTASE CHAIN 2"/>
    <property type="match status" value="1"/>
</dbReference>
<feature type="transmembrane region" description="Helical" evidence="18">
    <location>
        <begin position="193"/>
        <end position="211"/>
    </location>
</feature>
<dbReference type="PRINTS" id="PR01436">
    <property type="entry name" value="NADHDHGNASE2"/>
</dbReference>
<keyword evidence="11 18" id="KW-0249">Electron transport</keyword>
<dbReference type="EC" id="7.1.1.2" evidence="4 18"/>
<keyword evidence="6" id="KW-0813">Transport</keyword>
<keyword evidence="12 18" id="KW-1133">Transmembrane helix</keyword>
<dbReference type="GO" id="GO:0006120">
    <property type="term" value="P:mitochondrial electron transport, NADH to ubiquinone"/>
    <property type="evidence" value="ECO:0007669"/>
    <property type="project" value="InterPro"/>
</dbReference>
<evidence type="ECO:0000256" key="9">
    <source>
        <dbReference type="ARBA" id="ARBA00022792"/>
    </source>
</evidence>
<evidence type="ECO:0000256" key="8">
    <source>
        <dbReference type="ARBA" id="ARBA00022692"/>
    </source>
</evidence>
<proteinExistence type="inferred from homology"/>
<evidence type="ECO:0000256" key="15">
    <source>
        <dbReference type="ARBA" id="ARBA00023128"/>
    </source>
</evidence>
<evidence type="ECO:0000256" key="4">
    <source>
        <dbReference type="ARBA" id="ARBA00012944"/>
    </source>
</evidence>
<feature type="domain" description="NADH:quinone oxidoreductase/Mrp antiporter transmembrane" evidence="19">
    <location>
        <begin position="25"/>
        <end position="75"/>
    </location>
</feature>
<dbReference type="InterPro" id="IPR003917">
    <property type="entry name" value="NADH_UbQ_OxRdtase_chain2"/>
</dbReference>
<keyword evidence="10 18" id="KW-1278">Translocase</keyword>
<evidence type="ECO:0000256" key="2">
    <source>
        <dbReference type="ARBA" id="ARBA00004448"/>
    </source>
</evidence>
<reference evidence="20" key="1">
    <citation type="submission" date="2018-08" db="EMBL/GenBank/DDBJ databases">
        <authorList>
            <person name="Sun S.E."/>
            <person name="Sha Z."/>
        </authorList>
    </citation>
    <scope>NUCLEOTIDE SEQUENCE</scope>
</reference>
<feature type="transmembrane region" description="Helical" evidence="18">
    <location>
        <begin position="144"/>
        <end position="163"/>
    </location>
</feature>
<evidence type="ECO:0000256" key="1">
    <source>
        <dbReference type="ARBA" id="ARBA00003257"/>
    </source>
</evidence>
<feature type="transmembrane region" description="Helical" evidence="18">
    <location>
        <begin position="61"/>
        <end position="82"/>
    </location>
</feature>
<dbReference type="InterPro" id="IPR001750">
    <property type="entry name" value="ND/Mrp_TM"/>
</dbReference>
<protein>
    <recommendedName>
        <fullName evidence="5 18">NADH-ubiquinone oxidoreductase chain 2</fullName>
        <ecNumber evidence="4 18">7.1.1.2</ecNumber>
    </recommendedName>
</protein>
<keyword evidence="9 18" id="KW-0999">Mitochondrion inner membrane</keyword>
<evidence type="ECO:0000256" key="13">
    <source>
        <dbReference type="ARBA" id="ARBA00023027"/>
    </source>
</evidence>
<evidence type="ECO:0000256" key="5">
    <source>
        <dbReference type="ARBA" id="ARBA00021008"/>
    </source>
</evidence>
<comment type="subcellular location">
    <subcellularLocation>
        <location evidence="2 18">Mitochondrion inner membrane</location>
        <topology evidence="2 18">Multi-pass membrane protein</topology>
    </subcellularLocation>
</comment>
<feature type="transmembrane region" description="Helical" evidence="18">
    <location>
        <begin position="268"/>
        <end position="290"/>
    </location>
</feature>
<feature type="transmembrane region" description="Helical" evidence="18">
    <location>
        <begin position="311"/>
        <end position="331"/>
    </location>
</feature>
<evidence type="ECO:0000256" key="3">
    <source>
        <dbReference type="ARBA" id="ARBA00007012"/>
    </source>
</evidence>
<comment type="function">
    <text evidence="18">Core subunit of the mitochondrial membrane respiratory chain NADH dehydrogenase (Complex I) which catalyzes electron transfer from NADH through the respiratory chain, using ubiquinone as an electron acceptor. Essential for the catalytic activity and assembly of complex I.</text>
</comment>
<keyword evidence="15 18" id="KW-0496">Mitochondrion</keyword>
<evidence type="ECO:0000256" key="11">
    <source>
        <dbReference type="ARBA" id="ARBA00022982"/>
    </source>
</evidence>
<comment type="catalytic activity">
    <reaction evidence="17 18">
        <text>a ubiquinone + NADH + 5 H(+)(in) = a ubiquinol + NAD(+) + 4 H(+)(out)</text>
        <dbReference type="Rhea" id="RHEA:29091"/>
        <dbReference type="Rhea" id="RHEA-COMP:9565"/>
        <dbReference type="Rhea" id="RHEA-COMP:9566"/>
        <dbReference type="ChEBI" id="CHEBI:15378"/>
        <dbReference type="ChEBI" id="CHEBI:16389"/>
        <dbReference type="ChEBI" id="CHEBI:17976"/>
        <dbReference type="ChEBI" id="CHEBI:57540"/>
        <dbReference type="ChEBI" id="CHEBI:57945"/>
        <dbReference type="EC" id="7.1.1.2"/>
    </reaction>
</comment>
<evidence type="ECO:0000256" key="12">
    <source>
        <dbReference type="ARBA" id="ARBA00022989"/>
    </source>
</evidence>